<dbReference type="HAMAP" id="MF_01385">
    <property type="entry name" value="UreF"/>
    <property type="match status" value="1"/>
</dbReference>
<dbReference type="InterPro" id="IPR038277">
    <property type="entry name" value="UreF_sf"/>
</dbReference>
<evidence type="ECO:0000256" key="2">
    <source>
        <dbReference type="ARBA" id="ARBA00023186"/>
    </source>
</evidence>
<dbReference type="GO" id="GO:0016151">
    <property type="term" value="F:nickel cation binding"/>
    <property type="evidence" value="ECO:0007669"/>
    <property type="project" value="InterPro"/>
</dbReference>
<gene>
    <name evidence="3" type="ORF">METZ01_LOCUS60177</name>
</gene>
<proteinExistence type="inferred from homology"/>
<dbReference type="EMBL" id="UINC01003552">
    <property type="protein sequence ID" value="SVA07323.1"/>
    <property type="molecule type" value="Genomic_DNA"/>
</dbReference>
<evidence type="ECO:0000256" key="1">
    <source>
        <dbReference type="ARBA" id="ARBA00022988"/>
    </source>
</evidence>
<evidence type="ECO:0000313" key="3">
    <source>
        <dbReference type="EMBL" id="SVA07323.1"/>
    </source>
</evidence>
<keyword evidence="1" id="KW-0996">Nickel insertion</keyword>
<sequence>MLQLTSPALPVGSYAYSQGLEWVVDATWIKDADSLEEWLKGLMHGSINSIDIPIMKHLYQAWLNNDIGMAQHWNAVLLAYRETSEVRKEELDRGHALANLLTSLNLSNATQLSADKELSFVTGYCCAAVEWQIDLFDAAMAYVWGWSENQVVSAMKIMPLGQSAGQTILNNLIEIIPVVVENGLQVSDEDIGSILPAQAIACAQHETQYARLFRS</sequence>
<dbReference type="PANTHER" id="PTHR33620:SF1">
    <property type="entry name" value="UREASE ACCESSORY PROTEIN F"/>
    <property type="match status" value="1"/>
</dbReference>
<reference evidence="3" key="1">
    <citation type="submission" date="2018-05" db="EMBL/GenBank/DDBJ databases">
        <authorList>
            <person name="Lanie J.A."/>
            <person name="Ng W.-L."/>
            <person name="Kazmierczak K.M."/>
            <person name="Andrzejewski T.M."/>
            <person name="Davidsen T.M."/>
            <person name="Wayne K.J."/>
            <person name="Tettelin H."/>
            <person name="Glass J.I."/>
            <person name="Rusch D."/>
            <person name="Podicherti R."/>
            <person name="Tsui H.-C.T."/>
            <person name="Winkler M.E."/>
        </authorList>
    </citation>
    <scope>NUCLEOTIDE SEQUENCE</scope>
</reference>
<name>A0A381T106_9ZZZZ</name>
<dbReference type="PANTHER" id="PTHR33620">
    <property type="entry name" value="UREASE ACCESSORY PROTEIN F"/>
    <property type="match status" value="1"/>
</dbReference>
<accession>A0A381T106</accession>
<dbReference type="PIRSF" id="PIRSF009467">
    <property type="entry name" value="Ureas_acces_UreF"/>
    <property type="match status" value="1"/>
</dbReference>
<organism evidence="3">
    <name type="scientific">marine metagenome</name>
    <dbReference type="NCBI Taxonomy" id="408172"/>
    <lineage>
        <taxon>unclassified sequences</taxon>
        <taxon>metagenomes</taxon>
        <taxon>ecological metagenomes</taxon>
    </lineage>
</organism>
<evidence type="ECO:0008006" key="4">
    <source>
        <dbReference type="Google" id="ProtNLM"/>
    </source>
</evidence>
<dbReference type="AlphaFoldDB" id="A0A381T106"/>
<dbReference type="Pfam" id="PF01730">
    <property type="entry name" value="UreF"/>
    <property type="match status" value="1"/>
</dbReference>
<dbReference type="InterPro" id="IPR002639">
    <property type="entry name" value="UreF"/>
</dbReference>
<dbReference type="Gene3D" id="1.10.4190.10">
    <property type="entry name" value="Urease accessory protein UreF"/>
    <property type="match status" value="1"/>
</dbReference>
<keyword evidence="2" id="KW-0143">Chaperone</keyword>
<protein>
    <recommendedName>
        <fullName evidence="4">Urease accessory protein UreF</fullName>
    </recommendedName>
</protein>